<dbReference type="GO" id="GO:0005524">
    <property type="term" value="F:ATP binding"/>
    <property type="evidence" value="ECO:0007669"/>
    <property type="project" value="UniProtKB-KW"/>
</dbReference>
<evidence type="ECO:0000256" key="1">
    <source>
        <dbReference type="ARBA" id="ARBA00005417"/>
    </source>
</evidence>
<gene>
    <name evidence="6" type="ORF">EXY23_01275</name>
</gene>
<reference evidence="6 7" key="1">
    <citation type="submission" date="2019-03" db="EMBL/GenBank/DDBJ databases">
        <title>Paracraurococcus aquatilis NE82 genome sequence.</title>
        <authorList>
            <person name="Zhao Y."/>
            <person name="Du Z."/>
        </authorList>
    </citation>
    <scope>NUCLEOTIDE SEQUENCE [LARGE SCALE GENOMIC DNA]</scope>
    <source>
        <strain evidence="6 7">NE82</strain>
    </source>
</reference>
<protein>
    <submittedName>
        <fullName evidence="6">ABC transporter ATP-binding protein</fullName>
    </submittedName>
</protein>
<keyword evidence="7" id="KW-1185">Reference proteome</keyword>
<dbReference type="PANTHER" id="PTHR43335">
    <property type="entry name" value="ABC TRANSPORTER, ATP-BINDING PROTEIN"/>
    <property type="match status" value="1"/>
</dbReference>
<dbReference type="CDD" id="cd03230">
    <property type="entry name" value="ABC_DR_subfamily_A"/>
    <property type="match status" value="1"/>
</dbReference>
<evidence type="ECO:0000256" key="2">
    <source>
        <dbReference type="ARBA" id="ARBA00022448"/>
    </source>
</evidence>
<dbReference type="PROSITE" id="PS50893">
    <property type="entry name" value="ABC_TRANSPORTER_2"/>
    <property type="match status" value="1"/>
</dbReference>
<evidence type="ECO:0000313" key="7">
    <source>
        <dbReference type="Proteomes" id="UP000295023"/>
    </source>
</evidence>
<dbReference type="SUPFAM" id="SSF52540">
    <property type="entry name" value="P-loop containing nucleoside triphosphate hydrolases"/>
    <property type="match status" value="1"/>
</dbReference>
<comment type="caution">
    <text evidence="6">The sequence shown here is derived from an EMBL/GenBank/DDBJ whole genome shotgun (WGS) entry which is preliminary data.</text>
</comment>
<evidence type="ECO:0000256" key="3">
    <source>
        <dbReference type="ARBA" id="ARBA00022741"/>
    </source>
</evidence>
<dbReference type="InterPro" id="IPR027417">
    <property type="entry name" value="P-loop_NTPase"/>
</dbReference>
<dbReference type="Pfam" id="PF00005">
    <property type="entry name" value="ABC_tran"/>
    <property type="match status" value="1"/>
</dbReference>
<evidence type="ECO:0000313" key="6">
    <source>
        <dbReference type="EMBL" id="TCZ66915.1"/>
    </source>
</evidence>
<dbReference type="PANTHER" id="PTHR43335:SF4">
    <property type="entry name" value="ABC TRANSPORTER, ATP-BINDING PROTEIN"/>
    <property type="match status" value="1"/>
</dbReference>
<dbReference type="Gene3D" id="3.40.50.300">
    <property type="entry name" value="P-loop containing nucleotide triphosphate hydrolases"/>
    <property type="match status" value="1"/>
</dbReference>
<dbReference type="InterPro" id="IPR003593">
    <property type="entry name" value="AAA+_ATPase"/>
</dbReference>
<organism evidence="6 7">
    <name type="scientific">Roseicella aquatilis</name>
    <dbReference type="NCBI Taxonomy" id="2527868"/>
    <lineage>
        <taxon>Bacteria</taxon>
        <taxon>Pseudomonadati</taxon>
        <taxon>Pseudomonadota</taxon>
        <taxon>Alphaproteobacteria</taxon>
        <taxon>Acetobacterales</taxon>
        <taxon>Roseomonadaceae</taxon>
        <taxon>Roseicella</taxon>
    </lineage>
</organism>
<dbReference type="EMBL" id="SKBM01000001">
    <property type="protein sequence ID" value="TCZ66915.1"/>
    <property type="molecule type" value="Genomic_DNA"/>
</dbReference>
<name>A0A4R4DWE8_9PROT</name>
<evidence type="ECO:0000259" key="5">
    <source>
        <dbReference type="PROSITE" id="PS50893"/>
    </source>
</evidence>
<dbReference type="GO" id="GO:0016887">
    <property type="term" value="F:ATP hydrolysis activity"/>
    <property type="evidence" value="ECO:0007669"/>
    <property type="project" value="InterPro"/>
</dbReference>
<feature type="domain" description="ABC transporter" evidence="5">
    <location>
        <begin position="2"/>
        <end position="231"/>
    </location>
</feature>
<proteinExistence type="inferred from homology"/>
<keyword evidence="3" id="KW-0547">Nucleotide-binding</keyword>
<dbReference type="InterPro" id="IPR003439">
    <property type="entry name" value="ABC_transporter-like_ATP-bd"/>
</dbReference>
<accession>A0A4R4DWE8</accession>
<evidence type="ECO:0000256" key="4">
    <source>
        <dbReference type="ARBA" id="ARBA00022840"/>
    </source>
</evidence>
<keyword evidence="4 6" id="KW-0067">ATP-binding</keyword>
<comment type="similarity">
    <text evidence="1">Belongs to the ABC transporter superfamily.</text>
</comment>
<dbReference type="SMART" id="SM00382">
    <property type="entry name" value="AAA"/>
    <property type="match status" value="1"/>
</dbReference>
<dbReference type="Proteomes" id="UP000295023">
    <property type="component" value="Unassembled WGS sequence"/>
</dbReference>
<keyword evidence="2" id="KW-0813">Transport</keyword>
<dbReference type="AlphaFoldDB" id="A0A4R4DWE8"/>
<sequence length="242" mass="26050">MIEIERLTKRFGSFTAVDDVSFAVDRGEVLGFLGPNGAGKSTTMRMLAGFMPPTSGTARIGGADVVARPVAAKRSLGFLPEGAPTYPEMTVTGFLAFTGRIRGFRGSELADRVAHAMQLTQLDGVRLQPIETLSKGFKRRVGLAQALLHDPPVLVLDEPTDGLDPNQKHEVRSLIRQMAPEKAIVISTHILEEVDAVCTRAIIIARGRVVVDAPPAVLEREGQSLEEVFRSLTLGTPAREAA</sequence>
<dbReference type="OrthoDB" id="9778547at2"/>